<dbReference type="Pfam" id="PF01593">
    <property type="entry name" value="Amino_oxidase"/>
    <property type="match status" value="1"/>
</dbReference>
<organism evidence="13 14">
    <name type="scientific">Bacillus chungangensis</name>
    <dbReference type="NCBI Taxonomy" id="587633"/>
    <lineage>
        <taxon>Bacteria</taxon>
        <taxon>Bacillati</taxon>
        <taxon>Bacillota</taxon>
        <taxon>Bacilli</taxon>
        <taxon>Bacillales</taxon>
        <taxon>Bacillaceae</taxon>
        <taxon>Bacillus</taxon>
    </lineage>
</organism>
<comment type="function">
    <text evidence="11">Involved in coproporphyrin-dependent heme b biosynthesis. Catalyzes the oxidation of coproporphyrinogen III to coproporphyrin III.</text>
</comment>
<evidence type="ECO:0000256" key="6">
    <source>
        <dbReference type="ARBA" id="ARBA00019046"/>
    </source>
</evidence>
<comment type="catalytic activity">
    <reaction evidence="1">
        <text>coproporphyrinogen III + 3 O2 = coproporphyrin III + 3 H2O2</text>
        <dbReference type="Rhea" id="RHEA:43436"/>
        <dbReference type="ChEBI" id="CHEBI:15379"/>
        <dbReference type="ChEBI" id="CHEBI:16240"/>
        <dbReference type="ChEBI" id="CHEBI:57309"/>
        <dbReference type="ChEBI" id="CHEBI:131725"/>
        <dbReference type="EC" id="1.3.3.15"/>
    </reaction>
    <physiologicalReaction direction="left-to-right" evidence="1">
        <dbReference type="Rhea" id="RHEA:43437"/>
    </physiologicalReaction>
</comment>
<keyword evidence="11" id="KW-0963">Cytoplasm</keyword>
<keyword evidence="9 11" id="KW-0560">Oxidoreductase</keyword>
<evidence type="ECO:0000259" key="12">
    <source>
        <dbReference type="Pfam" id="PF01593"/>
    </source>
</evidence>
<evidence type="ECO:0000313" key="14">
    <source>
        <dbReference type="Proteomes" id="UP001223586"/>
    </source>
</evidence>
<name>A0ABT9WSX0_9BACI</name>
<dbReference type="SUPFAM" id="SSF51905">
    <property type="entry name" value="FAD/NAD(P)-binding domain"/>
    <property type="match status" value="1"/>
</dbReference>
<dbReference type="InterPro" id="IPR050464">
    <property type="entry name" value="Zeta_carotene_desat/Oxidored"/>
</dbReference>
<reference evidence="13 14" key="1">
    <citation type="submission" date="2023-07" db="EMBL/GenBank/DDBJ databases">
        <title>Genomic Encyclopedia of Type Strains, Phase IV (KMG-IV): sequencing the most valuable type-strain genomes for metagenomic binning, comparative biology and taxonomic classification.</title>
        <authorList>
            <person name="Goeker M."/>
        </authorList>
    </citation>
    <scope>NUCLEOTIDE SEQUENCE [LARGE SCALE GENOMIC DNA]</scope>
    <source>
        <strain evidence="13 14">DSM 23837</strain>
    </source>
</reference>
<feature type="domain" description="Amine oxidase" evidence="12">
    <location>
        <begin position="11"/>
        <end position="455"/>
    </location>
</feature>
<evidence type="ECO:0000256" key="4">
    <source>
        <dbReference type="ARBA" id="ARBA00008310"/>
    </source>
</evidence>
<evidence type="ECO:0000256" key="1">
    <source>
        <dbReference type="ARBA" id="ARBA00001755"/>
    </source>
</evidence>
<comment type="caution">
    <text evidence="13">The sequence shown here is derived from an EMBL/GenBank/DDBJ whole genome shotgun (WGS) entry which is preliminary data.</text>
</comment>
<dbReference type="NCBIfam" id="NF009081">
    <property type="entry name" value="PRK12416.1"/>
    <property type="match status" value="1"/>
</dbReference>
<dbReference type="InterPro" id="IPR036188">
    <property type="entry name" value="FAD/NAD-bd_sf"/>
</dbReference>
<evidence type="ECO:0000256" key="2">
    <source>
        <dbReference type="ARBA" id="ARBA00001974"/>
    </source>
</evidence>
<dbReference type="NCBIfam" id="TIGR00562">
    <property type="entry name" value="proto_IX_ox"/>
    <property type="match status" value="1"/>
</dbReference>
<dbReference type="SUPFAM" id="SSF54373">
    <property type="entry name" value="FAD-linked reductases, C-terminal domain"/>
    <property type="match status" value="1"/>
</dbReference>
<sequence length="466" mass="52117">MKTVVVIGGGITGLSTVYYLEKIKKACNLPIRSILVEESATLGGKIQTTKAGGFIMETGADSIVARKKNVSSLLDELHLHNEIAYNETGKSFLYSNKGLQQIPADTVFGIPTSKEALFSSELISEAGKLAALKDFETENTTFTKDSSVGEFLTYFLGEEIVEKQIGPVLSGVYSGKLNELTLASTLPYLLDYKNQYGSIIRGLSENQQQFQTKNNKKFISFKNGLSTLIDRMEEQLTDAMILKGVKATEIRKLDNQYMISFDNHEKMEADFVVLSVPHQAAQQMLQDDELDHHFQHFISASLISVYLGFDIPDEKLPKDGTGFIVPGNSGLHCHACTWMSRKWKHTSENQQLLLRLFYKSTDPVQYEYLNSLNKDKLIQVALKDVEKSIGIKGEPITVNVTKWQKQMPTYNLKHQETVNKLNAALTKKYPNILLAGCSYYGVGIADCMTNGKNIAHLLKERIMNNN</sequence>
<keyword evidence="14" id="KW-1185">Reference proteome</keyword>
<comment type="similarity">
    <text evidence="4 11">Belongs to the protoporphyrinogen/coproporphyrinogen oxidase family. Coproporphyrinogen III oxidase subfamily.</text>
</comment>
<evidence type="ECO:0000256" key="5">
    <source>
        <dbReference type="ARBA" id="ARBA00012402"/>
    </source>
</evidence>
<evidence type="ECO:0000256" key="7">
    <source>
        <dbReference type="ARBA" id="ARBA00022630"/>
    </source>
</evidence>
<gene>
    <name evidence="13" type="ORF">J2S08_002239</name>
</gene>
<evidence type="ECO:0000313" key="13">
    <source>
        <dbReference type="EMBL" id="MDQ0176395.1"/>
    </source>
</evidence>
<evidence type="ECO:0000256" key="10">
    <source>
        <dbReference type="ARBA" id="ARBA00023133"/>
    </source>
</evidence>
<evidence type="ECO:0000256" key="8">
    <source>
        <dbReference type="ARBA" id="ARBA00022827"/>
    </source>
</evidence>
<proteinExistence type="inferred from homology"/>
<accession>A0ABT9WSX0</accession>
<keyword evidence="7 11" id="KW-0285">Flavoprotein</keyword>
<evidence type="ECO:0000256" key="3">
    <source>
        <dbReference type="ARBA" id="ARBA00004744"/>
    </source>
</evidence>
<dbReference type="Proteomes" id="UP001223586">
    <property type="component" value="Unassembled WGS sequence"/>
</dbReference>
<keyword evidence="8 11" id="KW-0274">FAD</keyword>
<dbReference type="Gene3D" id="3.90.660.20">
    <property type="entry name" value="Protoporphyrinogen oxidase, mitochondrial, domain 2"/>
    <property type="match status" value="1"/>
</dbReference>
<comment type="subcellular location">
    <subcellularLocation>
        <location evidence="11">Cytoplasm</location>
    </subcellularLocation>
</comment>
<dbReference type="GO" id="GO:0004729">
    <property type="term" value="F:oxygen-dependent protoporphyrinogen oxidase activity"/>
    <property type="evidence" value="ECO:0007669"/>
    <property type="project" value="UniProtKB-EC"/>
</dbReference>
<dbReference type="InterPro" id="IPR002937">
    <property type="entry name" value="Amino_oxidase"/>
</dbReference>
<keyword evidence="10 11" id="KW-0350">Heme biosynthesis</keyword>
<dbReference type="Gene3D" id="1.10.3110.10">
    <property type="entry name" value="protoporphyrinogen ix oxidase, domain 3"/>
    <property type="match status" value="1"/>
</dbReference>
<comment type="cofactor">
    <cofactor evidence="2 11">
        <name>FAD</name>
        <dbReference type="ChEBI" id="CHEBI:57692"/>
    </cofactor>
</comment>
<protein>
    <recommendedName>
        <fullName evidence="6 11">Coproporphyrinogen III oxidase</fullName>
        <ecNumber evidence="5 11">1.3.3.15</ecNumber>
    </recommendedName>
</protein>
<dbReference type="PANTHER" id="PTHR42923:SF3">
    <property type="entry name" value="PROTOPORPHYRINOGEN OXIDASE"/>
    <property type="match status" value="1"/>
</dbReference>
<evidence type="ECO:0000256" key="9">
    <source>
        <dbReference type="ARBA" id="ARBA00023002"/>
    </source>
</evidence>
<dbReference type="PANTHER" id="PTHR42923">
    <property type="entry name" value="PROTOPORPHYRINOGEN OXIDASE"/>
    <property type="match status" value="1"/>
</dbReference>
<dbReference type="EC" id="1.3.3.15" evidence="5 11"/>
<dbReference type="Gene3D" id="3.50.50.60">
    <property type="entry name" value="FAD/NAD(P)-binding domain"/>
    <property type="match status" value="1"/>
</dbReference>
<dbReference type="InterPro" id="IPR004572">
    <property type="entry name" value="Protoporphyrinogen_oxidase"/>
</dbReference>
<dbReference type="RefSeq" id="WP_307229517.1">
    <property type="nucleotide sequence ID" value="NZ_JAUSTT010000012.1"/>
</dbReference>
<evidence type="ECO:0000256" key="11">
    <source>
        <dbReference type="RuleBase" id="RU364052"/>
    </source>
</evidence>
<dbReference type="EMBL" id="JAUSTT010000012">
    <property type="protein sequence ID" value="MDQ0176395.1"/>
    <property type="molecule type" value="Genomic_DNA"/>
</dbReference>
<comment type="pathway">
    <text evidence="3 11">Porphyrin-containing compound metabolism; protoheme biosynthesis.</text>
</comment>